<dbReference type="Proteomes" id="UP000582837">
    <property type="component" value="Unassembled WGS sequence"/>
</dbReference>
<dbReference type="AlphaFoldDB" id="A0A841H243"/>
<sequence length="409" mass="44627">MMTIDPPAALAAELPHTIAGLPLAAWTRAIRPSTIQEMLGLMGRPGIISFALGLPAPELFPVDEYAKAADRVLFSDVDALQYRPAPLALKEHVARLMADRGVTVRPEQVFLTTAAQQALSLLTRILLPEGGSIICDELVYMGFQQVVEPYAPRMLTVGNSLEHGMDVDAVQAHLEAGERPAFLYCVTDGHNPLGCSVSPANRRRLVALAREHRIPIVEDDAYGLLHFGNPEPPLRALDDEWVLYVGSFSKVMAPGFRVGWIIAPEPLIPVLGCAKDGADLDSGTFSQRLVSKYLDSGHFPRHLATIRASYQRRRDVMIESIREHFPAGTRWSTPRNGALVWAELPARFDTSALLRPALEAGVAYVPGAAFAVPGSSAGRNCMRLNFSFPSQEDIREGIARLGKVVRDAD</sequence>
<dbReference type="PANTHER" id="PTHR42790:SF19">
    <property type="entry name" value="KYNURENINE_ALPHA-AMINOADIPATE AMINOTRANSFERASE, MITOCHONDRIAL"/>
    <property type="match status" value="1"/>
</dbReference>
<dbReference type="CDD" id="cd00609">
    <property type="entry name" value="AAT_like"/>
    <property type="match status" value="1"/>
</dbReference>
<evidence type="ECO:0000256" key="3">
    <source>
        <dbReference type="ARBA" id="ARBA00022679"/>
    </source>
</evidence>
<dbReference type="PANTHER" id="PTHR42790">
    <property type="entry name" value="AMINOTRANSFERASE"/>
    <property type="match status" value="1"/>
</dbReference>
<keyword evidence="7" id="KW-1185">Reference proteome</keyword>
<dbReference type="Gene3D" id="3.90.1150.10">
    <property type="entry name" value="Aspartate Aminotransferase, domain 1"/>
    <property type="match status" value="1"/>
</dbReference>
<dbReference type="Pfam" id="PF00155">
    <property type="entry name" value="Aminotran_1_2"/>
    <property type="match status" value="1"/>
</dbReference>
<dbReference type="InterPro" id="IPR050859">
    <property type="entry name" value="Class-I_PLP-dep_aminotransf"/>
</dbReference>
<evidence type="ECO:0000256" key="4">
    <source>
        <dbReference type="ARBA" id="ARBA00022898"/>
    </source>
</evidence>
<keyword evidence="4" id="KW-0663">Pyridoxal phosphate</keyword>
<keyword evidence="3 6" id="KW-0808">Transferase</keyword>
<comment type="cofactor">
    <cofactor evidence="1">
        <name>pyridoxal 5'-phosphate</name>
        <dbReference type="ChEBI" id="CHEBI:597326"/>
    </cofactor>
</comment>
<dbReference type="InterPro" id="IPR004839">
    <property type="entry name" value="Aminotransferase_I/II_large"/>
</dbReference>
<dbReference type="GO" id="GO:0030170">
    <property type="term" value="F:pyridoxal phosphate binding"/>
    <property type="evidence" value="ECO:0007669"/>
    <property type="project" value="InterPro"/>
</dbReference>
<proteinExistence type="predicted"/>
<dbReference type="Gene3D" id="3.40.640.10">
    <property type="entry name" value="Type I PLP-dependent aspartate aminotransferase-like (Major domain)"/>
    <property type="match status" value="1"/>
</dbReference>
<dbReference type="InterPro" id="IPR015422">
    <property type="entry name" value="PyrdxlP-dep_Trfase_small"/>
</dbReference>
<dbReference type="GO" id="GO:1901605">
    <property type="term" value="P:alpha-amino acid metabolic process"/>
    <property type="evidence" value="ECO:0007669"/>
    <property type="project" value="TreeGrafter"/>
</dbReference>
<dbReference type="RefSeq" id="WP_205761514.1">
    <property type="nucleotide sequence ID" value="NZ_JABDTL010000001.1"/>
</dbReference>
<dbReference type="EC" id="2.6.1.-" evidence="6"/>
<accession>A0A841H243</accession>
<comment type="caution">
    <text evidence="6">The sequence shown here is derived from an EMBL/GenBank/DDBJ whole genome shotgun (WGS) entry which is preliminary data.</text>
</comment>
<protein>
    <submittedName>
        <fullName evidence="6">2-aminoadipate transaminase</fullName>
        <ecNumber evidence="6">2.6.1.-</ecNumber>
    </submittedName>
</protein>
<dbReference type="GO" id="GO:0008483">
    <property type="term" value="F:transaminase activity"/>
    <property type="evidence" value="ECO:0007669"/>
    <property type="project" value="UniProtKB-KW"/>
</dbReference>
<evidence type="ECO:0000313" key="6">
    <source>
        <dbReference type="EMBL" id="MBB6072052.1"/>
    </source>
</evidence>
<evidence type="ECO:0000259" key="5">
    <source>
        <dbReference type="Pfam" id="PF00155"/>
    </source>
</evidence>
<keyword evidence="2 6" id="KW-0032">Aminotransferase</keyword>
<name>A0A841H243_9BACT</name>
<dbReference type="InterPro" id="IPR015421">
    <property type="entry name" value="PyrdxlP-dep_Trfase_major"/>
</dbReference>
<evidence type="ECO:0000256" key="1">
    <source>
        <dbReference type="ARBA" id="ARBA00001933"/>
    </source>
</evidence>
<feature type="domain" description="Aminotransferase class I/classII large" evidence="5">
    <location>
        <begin position="61"/>
        <end position="401"/>
    </location>
</feature>
<dbReference type="EMBL" id="JACHIA010000012">
    <property type="protein sequence ID" value="MBB6072052.1"/>
    <property type="molecule type" value="Genomic_DNA"/>
</dbReference>
<dbReference type="InterPro" id="IPR015424">
    <property type="entry name" value="PyrdxlP-dep_Trfase"/>
</dbReference>
<dbReference type="SUPFAM" id="SSF53383">
    <property type="entry name" value="PLP-dependent transferases"/>
    <property type="match status" value="1"/>
</dbReference>
<reference evidence="6 7" key="1">
    <citation type="submission" date="2020-08" db="EMBL/GenBank/DDBJ databases">
        <title>Genomic Encyclopedia of Type Strains, Phase IV (KMG-IV): sequencing the most valuable type-strain genomes for metagenomic binning, comparative biology and taxonomic classification.</title>
        <authorList>
            <person name="Goeker M."/>
        </authorList>
    </citation>
    <scope>NUCLEOTIDE SEQUENCE [LARGE SCALE GENOMIC DNA]</scope>
    <source>
        <strain evidence="6 7">DSM 29007</strain>
    </source>
</reference>
<gene>
    <name evidence="6" type="ORF">HNQ61_003713</name>
</gene>
<evidence type="ECO:0000256" key="2">
    <source>
        <dbReference type="ARBA" id="ARBA00022576"/>
    </source>
</evidence>
<organism evidence="6 7">
    <name type="scientific">Longimicrobium terrae</name>
    <dbReference type="NCBI Taxonomy" id="1639882"/>
    <lineage>
        <taxon>Bacteria</taxon>
        <taxon>Pseudomonadati</taxon>
        <taxon>Gemmatimonadota</taxon>
        <taxon>Longimicrobiia</taxon>
        <taxon>Longimicrobiales</taxon>
        <taxon>Longimicrobiaceae</taxon>
        <taxon>Longimicrobium</taxon>
    </lineage>
</organism>
<evidence type="ECO:0000313" key="7">
    <source>
        <dbReference type="Proteomes" id="UP000582837"/>
    </source>
</evidence>